<sequence length="88" mass="9882">MFTTLDQPRQSKSLLITPPRRVDPVVEAILQALADSNRCGLREARCRVDQGVATLFGTVDSFYLKQLAQEIVRHVPAVTAVRNKLHVR</sequence>
<evidence type="ECO:0000313" key="2">
    <source>
        <dbReference type="EMBL" id="MCM2374416.1"/>
    </source>
</evidence>
<dbReference type="Proteomes" id="UP001202961">
    <property type="component" value="Unassembled WGS sequence"/>
</dbReference>
<keyword evidence="3" id="KW-1185">Reference proteome</keyword>
<comment type="caution">
    <text evidence="2">The sequence shown here is derived from an EMBL/GenBank/DDBJ whole genome shotgun (WGS) entry which is preliminary data.</text>
</comment>
<gene>
    <name evidence="2" type="ORF">NB063_27675</name>
</gene>
<evidence type="ECO:0000259" key="1">
    <source>
        <dbReference type="PROSITE" id="PS50914"/>
    </source>
</evidence>
<feature type="domain" description="BON" evidence="1">
    <location>
        <begin position="21"/>
        <end position="88"/>
    </location>
</feature>
<name>A0ABT0UC27_9BACT</name>
<protein>
    <submittedName>
        <fullName evidence="2">BON domain-containing protein</fullName>
    </submittedName>
</protein>
<evidence type="ECO:0000313" key="3">
    <source>
        <dbReference type="Proteomes" id="UP001202961"/>
    </source>
</evidence>
<accession>A0ABT0UC27</accession>
<dbReference type="RefSeq" id="WP_250932306.1">
    <property type="nucleotide sequence ID" value="NZ_JAMQBK010000084.1"/>
</dbReference>
<dbReference type="EMBL" id="JAMQBK010000084">
    <property type="protein sequence ID" value="MCM2374416.1"/>
    <property type="molecule type" value="Genomic_DNA"/>
</dbReference>
<organism evidence="2 3">
    <name type="scientific">Aporhodopirellula aestuarii</name>
    <dbReference type="NCBI Taxonomy" id="2950107"/>
    <lineage>
        <taxon>Bacteria</taxon>
        <taxon>Pseudomonadati</taxon>
        <taxon>Planctomycetota</taxon>
        <taxon>Planctomycetia</taxon>
        <taxon>Pirellulales</taxon>
        <taxon>Pirellulaceae</taxon>
        <taxon>Aporhodopirellula</taxon>
    </lineage>
</organism>
<dbReference type="InterPro" id="IPR007055">
    <property type="entry name" value="BON_dom"/>
</dbReference>
<dbReference type="PROSITE" id="PS50914">
    <property type="entry name" value="BON"/>
    <property type="match status" value="1"/>
</dbReference>
<dbReference type="Pfam" id="PF04972">
    <property type="entry name" value="BON"/>
    <property type="match status" value="1"/>
</dbReference>
<reference evidence="2 3" key="1">
    <citation type="journal article" date="2022" name="Syst. Appl. Microbiol.">
        <title>Rhodopirellula aestuarii sp. nov., a novel member of the genus Rhodopirellula isolated from brackish sediments collected in the Tagus River estuary, Portugal.</title>
        <authorList>
            <person name="Vitorino I.R."/>
            <person name="Klimek D."/>
            <person name="Calusinska M."/>
            <person name="Lobo-da-Cunha A."/>
            <person name="Vasconcelos V."/>
            <person name="Lage O.M."/>
        </authorList>
    </citation>
    <scope>NUCLEOTIDE SEQUENCE [LARGE SCALE GENOMIC DNA]</scope>
    <source>
        <strain evidence="2 3">ICT_H3.1</strain>
    </source>
</reference>
<dbReference type="Gene3D" id="3.30.1340.30">
    <property type="match status" value="1"/>
</dbReference>
<proteinExistence type="predicted"/>